<dbReference type="AlphaFoldDB" id="A0A0M3I6V7"/>
<evidence type="ECO:0000313" key="2">
    <source>
        <dbReference type="Proteomes" id="UP000036681"/>
    </source>
</evidence>
<feature type="region of interest" description="Disordered" evidence="1">
    <location>
        <begin position="69"/>
        <end position="94"/>
    </location>
</feature>
<proteinExistence type="predicted"/>
<organism evidence="2 3">
    <name type="scientific">Ascaris lumbricoides</name>
    <name type="common">Giant roundworm</name>
    <dbReference type="NCBI Taxonomy" id="6252"/>
    <lineage>
        <taxon>Eukaryota</taxon>
        <taxon>Metazoa</taxon>
        <taxon>Ecdysozoa</taxon>
        <taxon>Nematoda</taxon>
        <taxon>Chromadorea</taxon>
        <taxon>Rhabditida</taxon>
        <taxon>Spirurina</taxon>
        <taxon>Ascaridomorpha</taxon>
        <taxon>Ascaridoidea</taxon>
        <taxon>Ascarididae</taxon>
        <taxon>Ascaris</taxon>
    </lineage>
</organism>
<sequence>MEVVVRAEADADIGQEYYPTINNRDELLDAWSEPNRFVERFWRSERPIIYSHYENARNINITPKISQCERASTRTTGPQFMEDHSPVPKRASSV</sequence>
<name>A0A0M3I6V7_ASCLU</name>
<accession>A0A0M3I6V7</accession>
<keyword evidence="2" id="KW-1185">Reference proteome</keyword>
<protein>
    <submittedName>
        <fullName evidence="3">ACAS_N domain-containing protein</fullName>
    </submittedName>
</protein>
<evidence type="ECO:0000256" key="1">
    <source>
        <dbReference type="SAM" id="MobiDB-lite"/>
    </source>
</evidence>
<dbReference type="Proteomes" id="UP000036681">
    <property type="component" value="Unplaced"/>
</dbReference>
<dbReference type="WBParaSite" id="ALUE_0001283701-mRNA-1">
    <property type="protein sequence ID" value="ALUE_0001283701-mRNA-1"/>
    <property type="gene ID" value="ALUE_0001283701"/>
</dbReference>
<evidence type="ECO:0000313" key="3">
    <source>
        <dbReference type="WBParaSite" id="ALUE_0001283701-mRNA-1"/>
    </source>
</evidence>
<reference evidence="3" key="1">
    <citation type="submission" date="2017-02" db="UniProtKB">
        <authorList>
            <consortium name="WormBaseParasite"/>
        </authorList>
    </citation>
    <scope>IDENTIFICATION</scope>
</reference>
<feature type="compositionally biased region" description="Polar residues" evidence="1">
    <location>
        <begin position="69"/>
        <end position="78"/>
    </location>
</feature>